<keyword evidence="8" id="KW-1185">Reference proteome</keyword>
<accession>A0ABZ0PIB9</accession>
<keyword evidence="5" id="KW-0472">Membrane</keyword>
<protein>
    <submittedName>
        <fullName evidence="7">Lysophospholipid acyltransferase family protein</fullName>
    </submittedName>
</protein>
<keyword evidence="3" id="KW-0997">Cell inner membrane</keyword>
<dbReference type="GO" id="GO:0016746">
    <property type="term" value="F:acyltransferase activity"/>
    <property type="evidence" value="ECO:0007669"/>
    <property type="project" value="UniProtKB-KW"/>
</dbReference>
<name>A0ABZ0PIB9_9PROT</name>
<gene>
    <name evidence="7" type="ORF">R9Z33_01015</name>
</gene>
<evidence type="ECO:0000313" key="8">
    <source>
        <dbReference type="Proteomes" id="UP001305521"/>
    </source>
</evidence>
<dbReference type="EMBL" id="CP137852">
    <property type="protein sequence ID" value="WPB85468.1"/>
    <property type="molecule type" value="Genomic_DNA"/>
</dbReference>
<comment type="subcellular location">
    <subcellularLocation>
        <location evidence="1">Cell inner membrane</location>
    </subcellularLocation>
</comment>
<proteinExistence type="predicted"/>
<dbReference type="Proteomes" id="UP001305521">
    <property type="component" value="Chromosome"/>
</dbReference>
<keyword evidence="2" id="KW-1003">Cell membrane</keyword>
<keyword evidence="4" id="KW-0808">Transferase</keyword>
<reference evidence="7 8" key="1">
    <citation type="submission" date="2023-11" db="EMBL/GenBank/DDBJ databases">
        <title>Arctic aerobic anoxygenic photoheterotroph Sediminicoccus rosea KRV36 adapts its photosynthesis to long days of polar summer.</title>
        <authorList>
            <person name="Tomasch J."/>
            <person name="Kopejtka K."/>
            <person name="Bily T."/>
            <person name="Gardiner A.T."/>
            <person name="Gardian Z."/>
            <person name="Shivaramu S."/>
            <person name="Koblizek M."/>
            <person name="Engelhardt F."/>
            <person name="Kaftan D."/>
        </authorList>
    </citation>
    <scope>NUCLEOTIDE SEQUENCE [LARGE SCALE GENOMIC DNA]</scope>
    <source>
        <strain evidence="7 8">R-30</strain>
    </source>
</reference>
<evidence type="ECO:0000256" key="1">
    <source>
        <dbReference type="ARBA" id="ARBA00004533"/>
    </source>
</evidence>
<evidence type="ECO:0000256" key="2">
    <source>
        <dbReference type="ARBA" id="ARBA00022475"/>
    </source>
</evidence>
<dbReference type="CDD" id="cd07984">
    <property type="entry name" value="LPLAT_LABLAT-like"/>
    <property type="match status" value="1"/>
</dbReference>
<dbReference type="RefSeq" id="WP_318649438.1">
    <property type="nucleotide sequence ID" value="NZ_CP137852.1"/>
</dbReference>
<evidence type="ECO:0000256" key="3">
    <source>
        <dbReference type="ARBA" id="ARBA00022519"/>
    </source>
</evidence>
<evidence type="ECO:0000256" key="6">
    <source>
        <dbReference type="ARBA" id="ARBA00023315"/>
    </source>
</evidence>
<sequence>MNETPNQPVPDRRAPTLLNRLLDLWEITLYQVFRRLPIDLAPTLSRRSTVRNIREQRPWVVERARANLKRHRPEASDAQIETWVNNFLDNLGRQVGEVATVGRQHAAGRIEFVQPVSVRERWNRRPILAIAVHTGNWEVMAEAFTLAGLSVAIIPIEWESRGQDWILADLRQRNSMRLFPKDHRGLRAMLREMQEGGIFSIFVDEVRDGKLMGPLFGRAPHMDGNLGVAARLARRFNAPVALCYVTRTPNNHFRVFFGDPIDLPPDTKNPLDDVRFLNDLIEPVILERLDQWFFLDDEF</sequence>
<evidence type="ECO:0000313" key="7">
    <source>
        <dbReference type="EMBL" id="WPB85468.1"/>
    </source>
</evidence>
<evidence type="ECO:0000256" key="5">
    <source>
        <dbReference type="ARBA" id="ARBA00023136"/>
    </source>
</evidence>
<organism evidence="7 8">
    <name type="scientific">Sediminicoccus rosea</name>
    <dbReference type="NCBI Taxonomy" id="1225128"/>
    <lineage>
        <taxon>Bacteria</taxon>
        <taxon>Pseudomonadati</taxon>
        <taxon>Pseudomonadota</taxon>
        <taxon>Alphaproteobacteria</taxon>
        <taxon>Acetobacterales</taxon>
        <taxon>Roseomonadaceae</taxon>
        <taxon>Sediminicoccus</taxon>
    </lineage>
</organism>
<dbReference type="Pfam" id="PF03279">
    <property type="entry name" value="Lip_A_acyltrans"/>
    <property type="match status" value="1"/>
</dbReference>
<dbReference type="PANTHER" id="PTHR30606">
    <property type="entry name" value="LIPID A BIOSYNTHESIS LAUROYL ACYLTRANSFERASE"/>
    <property type="match status" value="1"/>
</dbReference>
<keyword evidence="6 7" id="KW-0012">Acyltransferase</keyword>
<dbReference type="InterPro" id="IPR004960">
    <property type="entry name" value="LipA_acyltrans"/>
</dbReference>
<dbReference type="PANTHER" id="PTHR30606:SF10">
    <property type="entry name" value="PHOSPHATIDYLINOSITOL MANNOSIDE ACYLTRANSFERASE"/>
    <property type="match status" value="1"/>
</dbReference>
<evidence type="ECO:0000256" key="4">
    <source>
        <dbReference type="ARBA" id="ARBA00022679"/>
    </source>
</evidence>